<evidence type="ECO:0000313" key="2">
    <source>
        <dbReference type="Proteomes" id="UP000598146"/>
    </source>
</evidence>
<reference evidence="1" key="1">
    <citation type="submission" date="2020-11" db="EMBL/GenBank/DDBJ databases">
        <title>Isolation and identification of active actinomycetes.</title>
        <authorList>
            <person name="Sun X."/>
        </authorList>
    </citation>
    <scope>NUCLEOTIDE SEQUENCE</scope>
    <source>
        <strain evidence="1">NEAU-A11</strain>
    </source>
</reference>
<dbReference type="Gene3D" id="1.10.287.1080">
    <property type="entry name" value="MazG-like"/>
    <property type="match status" value="1"/>
</dbReference>
<evidence type="ECO:0000313" key="1">
    <source>
        <dbReference type="EMBL" id="MBG0567917.1"/>
    </source>
</evidence>
<name>A0A931CH56_9ACTN</name>
<organism evidence="1 2">
    <name type="scientific">Actinoplanes aureus</name>
    <dbReference type="NCBI Taxonomy" id="2792083"/>
    <lineage>
        <taxon>Bacteria</taxon>
        <taxon>Bacillati</taxon>
        <taxon>Actinomycetota</taxon>
        <taxon>Actinomycetes</taxon>
        <taxon>Micromonosporales</taxon>
        <taxon>Micromonosporaceae</taxon>
        <taxon>Actinoplanes</taxon>
    </lineage>
</organism>
<protein>
    <submittedName>
        <fullName evidence="1">Uncharacterized protein</fullName>
    </submittedName>
</protein>
<dbReference type="SUPFAM" id="SSF101386">
    <property type="entry name" value="all-alpha NTP pyrophosphatases"/>
    <property type="match status" value="1"/>
</dbReference>
<gene>
    <name evidence="1" type="ORF">I4J89_41405</name>
</gene>
<proteinExistence type="predicted"/>
<dbReference type="EMBL" id="JADQTO010000032">
    <property type="protein sequence ID" value="MBG0567917.1"/>
    <property type="molecule type" value="Genomic_DNA"/>
</dbReference>
<comment type="caution">
    <text evidence="1">The sequence shown here is derived from an EMBL/GenBank/DDBJ whole genome shotgun (WGS) entry which is preliminary data.</text>
</comment>
<keyword evidence="2" id="KW-1185">Reference proteome</keyword>
<dbReference type="Proteomes" id="UP000598146">
    <property type="component" value="Unassembled WGS sequence"/>
</dbReference>
<sequence length="140" mass="15366">MQASAWANKLAKGFNTSDVAVEFGLLYGEIAEAFEAWRHRRTESLTTELADAAIYLLSLAQMTGVDLQGAITSKLAVNAGREYRRDPASGSLVKVKQLRCPLCDSTDHSWRSVIDEGEGPFYCDHDWHDAEGSTDGGDVR</sequence>
<accession>A0A931CH56</accession>
<dbReference type="AlphaFoldDB" id="A0A931CH56"/>